<evidence type="ECO:0000256" key="1">
    <source>
        <dbReference type="SAM" id="MobiDB-lite"/>
    </source>
</evidence>
<keyword evidence="3" id="KW-1185">Reference proteome</keyword>
<feature type="region of interest" description="Disordered" evidence="1">
    <location>
        <begin position="95"/>
        <end position="125"/>
    </location>
</feature>
<reference evidence="2 3" key="1">
    <citation type="journal article" date="2012" name="Genome Biol.">
        <title>Sequencing three crocodilian genomes to illuminate the evolution of archosaurs and amniotes.</title>
        <authorList>
            <person name="St John J.A."/>
            <person name="Braun E.L."/>
            <person name="Isberg S.R."/>
            <person name="Miles L.G."/>
            <person name="Chong A.Y."/>
            <person name="Gongora J."/>
            <person name="Dalzell P."/>
            <person name="Moran C."/>
            <person name="Bed'hom B."/>
            <person name="Abzhanov A."/>
            <person name="Burgess S.C."/>
            <person name="Cooksey A.M."/>
            <person name="Castoe T.A."/>
            <person name="Crawford N.G."/>
            <person name="Densmore L.D."/>
            <person name="Drew J.C."/>
            <person name="Edwards S.V."/>
            <person name="Faircloth B.C."/>
            <person name="Fujita M.K."/>
            <person name="Greenwold M.J."/>
            <person name="Hoffmann F.G."/>
            <person name="Howard J.M."/>
            <person name="Iguchi T."/>
            <person name="Janes D.E."/>
            <person name="Khan S.Y."/>
            <person name="Kohno S."/>
            <person name="de Koning A.J."/>
            <person name="Lance S.L."/>
            <person name="McCarthy F.M."/>
            <person name="McCormack J.E."/>
            <person name="Merchant M.E."/>
            <person name="Peterson D.G."/>
            <person name="Pollock D.D."/>
            <person name="Pourmand N."/>
            <person name="Raney B.J."/>
            <person name="Roessler K.A."/>
            <person name="Sanford J.R."/>
            <person name="Sawyer R.H."/>
            <person name="Schmidt C.J."/>
            <person name="Triplett E.W."/>
            <person name="Tuberville T.D."/>
            <person name="Venegas-Anaya M."/>
            <person name="Howard J.T."/>
            <person name="Jarvis E.D."/>
            <person name="Guillette L.J.Jr."/>
            <person name="Glenn T.C."/>
            <person name="Green R.E."/>
            <person name="Ray D.A."/>
        </authorList>
    </citation>
    <scope>NUCLEOTIDE SEQUENCE [LARGE SCALE GENOMIC DNA]</scope>
    <source>
        <strain evidence="2">KSC_2009_1</strain>
    </source>
</reference>
<feature type="region of interest" description="Disordered" evidence="1">
    <location>
        <begin position="1"/>
        <end position="40"/>
    </location>
</feature>
<dbReference type="Proteomes" id="UP000050525">
    <property type="component" value="Unassembled WGS sequence"/>
</dbReference>
<evidence type="ECO:0000313" key="2">
    <source>
        <dbReference type="EMBL" id="KYO47089.1"/>
    </source>
</evidence>
<dbReference type="AlphaFoldDB" id="A0A151PDR5"/>
<gene>
    <name evidence="2" type="ORF">Y1Q_0014003</name>
</gene>
<sequence>MYGITKESLARTPLKEESKEVPRTMTQPGAQKQVPGGDRPQSLLVAVAPKDSSLMVLVTSSLQDLGAEVFLQLDLSSLDTFSGIVKSMTYGVKEQGKTSNVMDIKTQDQDPRHVPSTLHESQPDS</sequence>
<evidence type="ECO:0000313" key="3">
    <source>
        <dbReference type="Proteomes" id="UP000050525"/>
    </source>
</evidence>
<accession>A0A151PDR5</accession>
<dbReference type="EMBL" id="AKHW03000483">
    <property type="protein sequence ID" value="KYO47089.1"/>
    <property type="molecule type" value="Genomic_DNA"/>
</dbReference>
<name>A0A151PDR5_ALLMI</name>
<comment type="caution">
    <text evidence="2">The sequence shown here is derived from an EMBL/GenBank/DDBJ whole genome shotgun (WGS) entry which is preliminary data.</text>
</comment>
<protein>
    <submittedName>
        <fullName evidence="2">Uncharacterized protein</fullName>
    </submittedName>
</protein>
<feature type="compositionally biased region" description="Basic and acidic residues" evidence="1">
    <location>
        <begin position="13"/>
        <end position="22"/>
    </location>
</feature>
<organism evidence="2 3">
    <name type="scientific">Alligator mississippiensis</name>
    <name type="common">American alligator</name>
    <dbReference type="NCBI Taxonomy" id="8496"/>
    <lineage>
        <taxon>Eukaryota</taxon>
        <taxon>Metazoa</taxon>
        <taxon>Chordata</taxon>
        <taxon>Craniata</taxon>
        <taxon>Vertebrata</taxon>
        <taxon>Euteleostomi</taxon>
        <taxon>Archelosauria</taxon>
        <taxon>Archosauria</taxon>
        <taxon>Crocodylia</taxon>
        <taxon>Alligatoridae</taxon>
        <taxon>Alligatorinae</taxon>
        <taxon>Alligator</taxon>
    </lineage>
</organism>
<proteinExistence type="predicted"/>